<organism evidence="1 2">
    <name type="scientific">Paenibacillus turicensis</name>
    <dbReference type="NCBI Taxonomy" id="160487"/>
    <lineage>
        <taxon>Bacteria</taxon>
        <taxon>Bacillati</taxon>
        <taxon>Bacillota</taxon>
        <taxon>Bacilli</taxon>
        <taxon>Bacillales</taxon>
        <taxon>Paenibacillaceae</taxon>
        <taxon>Paenibacillus</taxon>
    </lineage>
</organism>
<proteinExistence type="predicted"/>
<sequence length="283" mass="32320">MKKYLRILPALFLVVGVTIWGFNAEKGGHPLVNRSEVNESKASYETRSENDSALSLLDELIEQSEVAEKLKSYAVDLSLVHIENVQEGNKENQRKVNISVQQEYINDPVQMHVLLNMKSDNENSKLEQYMIKDDIYESVDGTWIYTKKDIENDFSQIIEASIDVSSQLHTFTIVREITKMTTEGENYVIEAQVSGEDQADKAKKVAEEILGDSLQMMNVKYIRLTSKIQKRTFYPLEHKMKIMMEGEQAGQKVLVELDMTINVSKHNNIKKIMIPQGVIDSAK</sequence>
<evidence type="ECO:0000313" key="1">
    <source>
        <dbReference type="EMBL" id="MBP1903664.1"/>
    </source>
</evidence>
<dbReference type="Proteomes" id="UP001519272">
    <property type="component" value="Unassembled WGS sequence"/>
</dbReference>
<name>A0ABS4FM69_9BACL</name>
<evidence type="ECO:0000313" key="2">
    <source>
        <dbReference type="Proteomes" id="UP001519272"/>
    </source>
</evidence>
<dbReference type="RefSeq" id="WP_210087334.1">
    <property type="nucleotide sequence ID" value="NZ_JAGGKG010000001.1"/>
</dbReference>
<dbReference type="EMBL" id="JAGGKG010000001">
    <property type="protein sequence ID" value="MBP1903664.1"/>
    <property type="molecule type" value="Genomic_DNA"/>
</dbReference>
<keyword evidence="2" id="KW-1185">Reference proteome</keyword>
<comment type="caution">
    <text evidence="1">The sequence shown here is derived from an EMBL/GenBank/DDBJ whole genome shotgun (WGS) entry which is preliminary data.</text>
</comment>
<reference evidence="1 2" key="1">
    <citation type="submission" date="2021-03" db="EMBL/GenBank/DDBJ databases">
        <title>Genomic Encyclopedia of Type Strains, Phase IV (KMG-IV): sequencing the most valuable type-strain genomes for metagenomic binning, comparative biology and taxonomic classification.</title>
        <authorList>
            <person name="Goeker M."/>
        </authorList>
    </citation>
    <scope>NUCLEOTIDE SEQUENCE [LARGE SCALE GENOMIC DNA]</scope>
    <source>
        <strain evidence="1 2">DSM 14349</strain>
    </source>
</reference>
<gene>
    <name evidence="1" type="ORF">J2Z32_000276</name>
</gene>
<dbReference type="InterPro" id="IPR046720">
    <property type="entry name" value="DUF6612"/>
</dbReference>
<protein>
    <submittedName>
        <fullName evidence="1">Uncharacterized protein</fullName>
    </submittedName>
</protein>
<dbReference type="Pfam" id="PF20316">
    <property type="entry name" value="DUF6612"/>
    <property type="match status" value="1"/>
</dbReference>
<accession>A0ABS4FM69</accession>